<reference evidence="1 2" key="1">
    <citation type="submission" date="2024-03" db="EMBL/GenBank/DDBJ databases">
        <title>Two novel species of the genus Flavobacterium exhibiting potentially degradation of complex polysaccharides.</title>
        <authorList>
            <person name="Lian X."/>
        </authorList>
    </citation>
    <scope>NUCLEOTIDE SEQUENCE [LARGE SCALE GENOMIC DNA]</scope>
    <source>
        <strain evidence="1 2">N6</strain>
    </source>
</reference>
<dbReference type="EMBL" id="JBCGDP010000010">
    <property type="protein sequence ID" value="MEM0577164.1"/>
    <property type="molecule type" value="Genomic_DNA"/>
</dbReference>
<comment type="caution">
    <text evidence="1">The sequence shown here is derived from an EMBL/GenBank/DDBJ whole genome shotgun (WGS) entry which is preliminary data.</text>
</comment>
<evidence type="ECO:0000313" key="1">
    <source>
        <dbReference type="EMBL" id="MEM0577164.1"/>
    </source>
</evidence>
<dbReference type="Proteomes" id="UP001468798">
    <property type="component" value="Unassembled WGS sequence"/>
</dbReference>
<accession>A0ABU9NPG3</accession>
<dbReference type="RefSeq" id="WP_342692084.1">
    <property type="nucleotide sequence ID" value="NZ_JBCGDP010000010.1"/>
</dbReference>
<keyword evidence="2" id="KW-1185">Reference proteome</keyword>
<gene>
    <name evidence="1" type="ORF">WFZ86_11710</name>
</gene>
<evidence type="ECO:0000313" key="2">
    <source>
        <dbReference type="Proteomes" id="UP001468798"/>
    </source>
</evidence>
<name>A0ABU9NPG3_9FLAO</name>
<protein>
    <submittedName>
        <fullName evidence="1">Uncharacterized protein</fullName>
    </submittedName>
</protein>
<proteinExistence type="predicted"/>
<organism evidence="1 2">
    <name type="scientific">Flavobacterium polysaccharolyticum</name>
    <dbReference type="NCBI Taxonomy" id="3133148"/>
    <lineage>
        <taxon>Bacteria</taxon>
        <taxon>Pseudomonadati</taxon>
        <taxon>Bacteroidota</taxon>
        <taxon>Flavobacteriia</taxon>
        <taxon>Flavobacteriales</taxon>
        <taxon>Flavobacteriaceae</taxon>
        <taxon>Flavobacterium</taxon>
    </lineage>
</organism>
<sequence>MSKIIFDDYKRTIRTQYEKKKMEDITGILMNPSPAQLRNLCLILFDQSLSNNDEITMKNFFSVKEKEGLRKAIEKCEISRFRPIRSFLLGEKNSDDIGRIDMGAILVDFNPRPFSNFLANKKKEIKIKEDSLQDIKCKKEDPVLSLVSEVGNEIKGLPEKSILNRYKKALTKVALLCSVGIGVVTLLPKKECMQWNTNHYEVVDCSTESSSFLDPRIPINKDRLDLKKLDPQTIKTYFENGNPIIWYAKNGDEIELFNQPGLHPTTDKTLKPITPYIINKYLRE</sequence>